<evidence type="ECO:0000313" key="3">
    <source>
        <dbReference type="EMBL" id="RAI31256.1"/>
    </source>
</evidence>
<feature type="region of interest" description="Disordered" evidence="1">
    <location>
        <begin position="38"/>
        <end position="59"/>
    </location>
</feature>
<keyword evidence="2" id="KW-0812">Transmembrane</keyword>
<sequence>MTPMTHHEILRLVAPFTRRGLRLDTVASDRQARRLVFVPQPPAPGAEDTDTPTPPADRSGERITIVLDAPETAEAPWRLARVLDDPAGVTARLETEGRDLDALLDRLDAVAPERHIRTGPGWVVGMSWRLDPSDRAADTLVLTDGVARLGDGVLGDVVLTLKMPALRRYLADLEITTVDGGRLDLTEDLLAVLGTDWSTLRRNGNKWIGTLKPHGREPGRSRAAEAALTTTAAHLARTLAEPPSRFHARLYRARWGVVLRRAVPLLVSLLLLIGTLFLSKLDLDQNSGLWMALFHAPPLMLVAFFCFREIPRIEIPPLPRASATATWRPGAGTAAGTGRDGAAASTAPEASRG</sequence>
<protein>
    <submittedName>
        <fullName evidence="3">Uncharacterized protein</fullName>
    </submittedName>
</protein>
<keyword evidence="2" id="KW-1133">Transmembrane helix</keyword>
<gene>
    <name evidence="3" type="ORF">CH338_26140</name>
</gene>
<feature type="transmembrane region" description="Helical" evidence="2">
    <location>
        <begin position="258"/>
        <end position="277"/>
    </location>
</feature>
<dbReference type="Proteomes" id="UP000248863">
    <property type="component" value="Unassembled WGS sequence"/>
</dbReference>
<keyword evidence="4" id="KW-1185">Reference proteome</keyword>
<evidence type="ECO:0000256" key="1">
    <source>
        <dbReference type="SAM" id="MobiDB-lite"/>
    </source>
</evidence>
<feature type="region of interest" description="Disordered" evidence="1">
    <location>
        <begin position="322"/>
        <end position="353"/>
    </location>
</feature>
<dbReference type="RefSeq" id="WP_111359966.1">
    <property type="nucleotide sequence ID" value="NZ_NHSK01000033.1"/>
</dbReference>
<proteinExistence type="predicted"/>
<evidence type="ECO:0000256" key="2">
    <source>
        <dbReference type="SAM" id="Phobius"/>
    </source>
</evidence>
<dbReference type="OrthoDB" id="9154001at2"/>
<keyword evidence="2" id="KW-0472">Membrane</keyword>
<name>A0A327K073_9BRAD</name>
<accession>A0A327K073</accession>
<dbReference type="EMBL" id="NPEU01000518">
    <property type="protein sequence ID" value="RAI31256.1"/>
    <property type="molecule type" value="Genomic_DNA"/>
</dbReference>
<organism evidence="3 4">
    <name type="scientific">Rhodoplanes elegans</name>
    <dbReference type="NCBI Taxonomy" id="29408"/>
    <lineage>
        <taxon>Bacteria</taxon>
        <taxon>Pseudomonadati</taxon>
        <taxon>Pseudomonadota</taxon>
        <taxon>Alphaproteobacteria</taxon>
        <taxon>Hyphomicrobiales</taxon>
        <taxon>Nitrobacteraceae</taxon>
        <taxon>Rhodoplanes</taxon>
    </lineage>
</organism>
<evidence type="ECO:0000313" key="4">
    <source>
        <dbReference type="Proteomes" id="UP000248863"/>
    </source>
</evidence>
<feature type="transmembrane region" description="Helical" evidence="2">
    <location>
        <begin position="289"/>
        <end position="307"/>
    </location>
</feature>
<feature type="compositionally biased region" description="Low complexity" evidence="1">
    <location>
        <begin position="323"/>
        <end position="332"/>
    </location>
</feature>
<reference evidence="3 4" key="1">
    <citation type="submission" date="2017-07" db="EMBL/GenBank/DDBJ databases">
        <title>Draft Genome Sequences of Select Purple Nonsulfur Bacteria.</title>
        <authorList>
            <person name="Lasarre B."/>
            <person name="Mckinlay J.B."/>
        </authorList>
    </citation>
    <scope>NUCLEOTIDE SEQUENCE [LARGE SCALE GENOMIC DNA]</scope>
    <source>
        <strain evidence="3 4">DSM 11907</strain>
    </source>
</reference>
<dbReference type="AlphaFoldDB" id="A0A327K073"/>
<comment type="caution">
    <text evidence="3">The sequence shown here is derived from an EMBL/GenBank/DDBJ whole genome shotgun (WGS) entry which is preliminary data.</text>
</comment>